<evidence type="ECO:0000313" key="5">
    <source>
        <dbReference type="Proteomes" id="UP001065174"/>
    </source>
</evidence>
<evidence type="ECO:0000256" key="1">
    <source>
        <dbReference type="ARBA" id="ARBA00009013"/>
    </source>
</evidence>
<dbReference type="PANTHER" id="PTHR33495">
    <property type="entry name" value="ANTI-SIGMA FACTOR ANTAGONIST TM_1081-RELATED-RELATED"/>
    <property type="match status" value="1"/>
</dbReference>
<protein>
    <recommendedName>
        <fullName evidence="2">Anti-sigma factor antagonist</fullName>
    </recommendedName>
</protein>
<dbReference type="InterPro" id="IPR003658">
    <property type="entry name" value="Anti-sigma_ant"/>
</dbReference>
<sequence>MTFNFNQENDLMIIQFEGDLIGEENGPEIIESVNNTLNNNITKCAIDISQVRYINSSGIGVLITILTKFRNKGGEVILVNPSDHVKKLLVITKLNAIFAIVDDLDQAKKELNK</sequence>
<dbReference type="InterPro" id="IPR036513">
    <property type="entry name" value="STAS_dom_sf"/>
</dbReference>
<keyword evidence="5" id="KW-1185">Reference proteome</keyword>
<organism evidence="4 5">
    <name type="scientific">Reichenbachiella agarivorans</name>
    <dbReference type="NCBI Taxonomy" id="2979464"/>
    <lineage>
        <taxon>Bacteria</taxon>
        <taxon>Pseudomonadati</taxon>
        <taxon>Bacteroidota</taxon>
        <taxon>Cytophagia</taxon>
        <taxon>Cytophagales</taxon>
        <taxon>Reichenbachiellaceae</taxon>
        <taxon>Reichenbachiella</taxon>
    </lineage>
</organism>
<reference evidence="4" key="1">
    <citation type="submission" date="2022-09" db="EMBL/GenBank/DDBJ databases">
        <title>Comparative genomics and taxonomic characterization of three novel marine species of genus Reichenbachiella exhibiting antioxidant and polysaccharide degradation activities.</title>
        <authorList>
            <person name="Muhammad N."/>
            <person name="Lee Y.-J."/>
            <person name="Ko J."/>
            <person name="Kim S.-G."/>
        </authorList>
    </citation>
    <scope>NUCLEOTIDE SEQUENCE</scope>
    <source>
        <strain evidence="4">BKB1-1</strain>
    </source>
</reference>
<dbReference type="RefSeq" id="WP_262310124.1">
    <property type="nucleotide sequence ID" value="NZ_CP106679.1"/>
</dbReference>
<gene>
    <name evidence="4" type="ORF">N6H18_01755</name>
</gene>
<name>A0ABY6CQQ4_9BACT</name>
<dbReference type="SUPFAM" id="SSF52091">
    <property type="entry name" value="SpoIIaa-like"/>
    <property type="match status" value="1"/>
</dbReference>
<accession>A0ABY6CQQ4</accession>
<dbReference type="CDD" id="cd07043">
    <property type="entry name" value="STAS_anti-anti-sigma_factors"/>
    <property type="match status" value="1"/>
</dbReference>
<dbReference type="Pfam" id="PF01740">
    <property type="entry name" value="STAS"/>
    <property type="match status" value="1"/>
</dbReference>
<evidence type="ECO:0000256" key="2">
    <source>
        <dbReference type="RuleBase" id="RU003749"/>
    </source>
</evidence>
<dbReference type="InterPro" id="IPR002645">
    <property type="entry name" value="STAS_dom"/>
</dbReference>
<dbReference type="Proteomes" id="UP001065174">
    <property type="component" value="Chromosome"/>
</dbReference>
<dbReference type="PROSITE" id="PS50801">
    <property type="entry name" value="STAS"/>
    <property type="match status" value="1"/>
</dbReference>
<evidence type="ECO:0000259" key="3">
    <source>
        <dbReference type="PROSITE" id="PS50801"/>
    </source>
</evidence>
<feature type="domain" description="STAS" evidence="3">
    <location>
        <begin position="25"/>
        <end position="111"/>
    </location>
</feature>
<comment type="similarity">
    <text evidence="1 2">Belongs to the anti-sigma-factor antagonist family.</text>
</comment>
<dbReference type="NCBIfam" id="TIGR00377">
    <property type="entry name" value="ant_ant_sig"/>
    <property type="match status" value="1"/>
</dbReference>
<proteinExistence type="inferred from homology"/>
<dbReference type="EMBL" id="CP106679">
    <property type="protein sequence ID" value="UXP32689.1"/>
    <property type="molecule type" value="Genomic_DNA"/>
</dbReference>
<dbReference type="Gene3D" id="3.30.750.24">
    <property type="entry name" value="STAS domain"/>
    <property type="match status" value="1"/>
</dbReference>
<evidence type="ECO:0000313" key="4">
    <source>
        <dbReference type="EMBL" id="UXP32689.1"/>
    </source>
</evidence>